<comment type="caution">
    <text evidence="2">The sequence shown here is derived from an EMBL/GenBank/DDBJ whole genome shotgun (WGS) entry which is preliminary data.</text>
</comment>
<dbReference type="GO" id="GO:0050793">
    <property type="term" value="P:regulation of developmental process"/>
    <property type="evidence" value="ECO:0007669"/>
    <property type="project" value="UniProtKB-ARBA"/>
</dbReference>
<dbReference type="EMBL" id="VUJU01000075">
    <property type="protein sequence ID" value="KAF0773296.1"/>
    <property type="molecule type" value="Genomic_DNA"/>
</dbReference>
<dbReference type="PANTHER" id="PTHR22742">
    <property type="entry name" value="EXPANSION, ISOFORM A-RELATED"/>
    <property type="match status" value="1"/>
</dbReference>
<feature type="domain" description="MH2" evidence="1">
    <location>
        <begin position="1"/>
        <end position="84"/>
    </location>
</feature>
<dbReference type="GO" id="GO:0051239">
    <property type="term" value="P:regulation of multicellular organismal process"/>
    <property type="evidence" value="ECO:0007669"/>
    <property type="project" value="UniProtKB-ARBA"/>
</dbReference>
<evidence type="ECO:0000313" key="3">
    <source>
        <dbReference type="Proteomes" id="UP000478052"/>
    </source>
</evidence>
<dbReference type="Pfam" id="PF03166">
    <property type="entry name" value="MH2"/>
    <property type="match status" value="1"/>
</dbReference>
<dbReference type="PROSITE" id="PS51076">
    <property type="entry name" value="MH2"/>
    <property type="match status" value="1"/>
</dbReference>
<dbReference type="InterPro" id="IPR008984">
    <property type="entry name" value="SMAD_FHA_dom_sf"/>
</dbReference>
<dbReference type="Gene3D" id="2.60.200.10">
    <property type="match status" value="1"/>
</dbReference>
<evidence type="ECO:0000259" key="1">
    <source>
        <dbReference type="PROSITE" id="PS51076"/>
    </source>
</evidence>
<sequence>IGVNGFDNPMRDPKTEEVKKLVGLGVKVKMDDQGNILVKRLSGKNVYVKSISNAGEETSIGADVLKLPNYCLENDKPVKVSVLQ</sequence>
<proteinExistence type="predicted"/>
<dbReference type="Proteomes" id="UP000478052">
    <property type="component" value="Unassembled WGS sequence"/>
</dbReference>
<evidence type="ECO:0000313" key="2">
    <source>
        <dbReference type="EMBL" id="KAF0773296.1"/>
    </source>
</evidence>
<accession>A0A6G0ZPU2</accession>
<dbReference type="GO" id="GO:0006355">
    <property type="term" value="P:regulation of DNA-templated transcription"/>
    <property type="evidence" value="ECO:0007669"/>
    <property type="project" value="InterPro"/>
</dbReference>
<dbReference type="InterPro" id="IPR017855">
    <property type="entry name" value="SMAD-like_dom_sf"/>
</dbReference>
<gene>
    <name evidence="2" type="ORF">FWK35_00005942</name>
</gene>
<dbReference type="GO" id="GO:0009791">
    <property type="term" value="P:post-embryonic development"/>
    <property type="evidence" value="ECO:0007669"/>
    <property type="project" value="UniProtKB-ARBA"/>
</dbReference>
<dbReference type="InterPro" id="IPR001132">
    <property type="entry name" value="SMAD_dom_Dwarfin-type"/>
</dbReference>
<name>A0A6G0ZPU2_APHCR</name>
<dbReference type="AlphaFoldDB" id="A0A6G0ZPU2"/>
<reference evidence="2 3" key="1">
    <citation type="submission" date="2019-08" db="EMBL/GenBank/DDBJ databases">
        <title>Whole genome of Aphis craccivora.</title>
        <authorList>
            <person name="Voronova N.V."/>
            <person name="Shulinski R.S."/>
            <person name="Bandarenka Y.V."/>
            <person name="Zhorov D.G."/>
            <person name="Warner D."/>
        </authorList>
    </citation>
    <scope>NUCLEOTIDE SEQUENCE [LARGE SCALE GENOMIC DNA]</scope>
    <source>
        <strain evidence="2">180601</strain>
        <tissue evidence="2">Whole Body</tissue>
    </source>
</reference>
<dbReference type="PANTHER" id="PTHR22742:SF2">
    <property type="entry name" value="EXPANSION, ISOFORM A-RELATED"/>
    <property type="match status" value="1"/>
</dbReference>
<dbReference type="OrthoDB" id="5973987at2759"/>
<protein>
    <submittedName>
        <fullName evidence="2">Dwarfin sma-2</fullName>
    </submittedName>
</protein>
<keyword evidence="3" id="KW-1185">Reference proteome</keyword>
<dbReference type="SUPFAM" id="SSF49879">
    <property type="entry name" value="SMAD/FHA domain"/>
    <property type="match status" value="1"/>
</dbReference>
<feature type="non-terminal residue" evidence="2">
    <location>
        <position position="1"/>
    </location>
</feature>
<organism evidence="2 3">
    <name type="scientific">Aphis craccivora</name>
    <name type="common">Cowpea aphid</name>
    <dbReference type="NCBI Taxonomy" id="307492"/>
    <lineage>
        <taxon>Eukaryota</taxon>
        <taxon>Metazoa</taxon>
        <taxon>Ecdysozoa</taxon>
        <taxon>Arthropoda</taxon>
        <taxon>Hexapoda</taxon>
        <taxon>Insecta</taxon>
        <taxon>Pterygota</taxon>
        <taxon>Neoptera</taxon>
        <taxon>Paraneoptera</taxon>
        <taxon>Hemiptera</taxon>
        <taxon>Sternorrhyncha</taxon>
        <taxon>Aphidomorpha</taxon>
        <taxon>Aphidoidea</taxon>
        <taxon>Aphididae</taxon>
        <taxon>Aphidini</taxon>
        <taxon>Aphis</taxon>
        <taxon>Aphis</taxon>
    </lineage>
</organism>